<dbReference type="AlphaFoldDB" id="A0AAE1S931"/>
<dbReference type="EMBL" id="JAVYJV010000008">
    <property type="protein sequence ID" value="KAK4365461.1"/>
    <property type="molecule type" value="Genomic_DNA"/>
</dbReference>
<feature type="compositionally biased region" description="Basic and acidic residues" evidence="1">
    <location>
        <begin position="546"/>
        <end position="562"/>
    </location>
</feature>
<dbReference type="Pfam" id="PF00069">
    <property type="entry name" value="Pkinase"/>
    <property type="match status" value="1"/>
</dbReference>
<dbReference type="GO" id="GO:0005524">
    <property type="term" value="F:ATP binding"/>
    <property type="evidence" value="ECO:0007669"/>
    <property type="project" value="InterPro"/>
</dbReference>
<dbReference type="PROSITE" id="PS50011">
    <property type="entry name" value="PROTEIN_KINASE_DOM"/>
    <property type="match status" value="1"/>
</dbReference>
<comment type="caution">
    <text evidence="3">The sequence shown here is derived from an EMBL/GenBank/DDBJ whole genome shotgun (WGS) entry which is preliminary data.</text>
</comment>
<gene>
    <name evidence="3" type="ORF">RND71_016819</name>
</gene>
<dbReference type="PANTHER" id="PTHR44329:SF260">
    <property type="entry name" value="PROTEIN KINASE DOMAIN-CONTAINING PROTEIN"/>
    <property type="match status" value="1"/>
</dbReference>
<dbReference type="InterPro" id="IPR051681">
    <property type="entry name" value="Ser/Thr_Kinases-Pseudokinases"/>
</dbReference>
<evidence type="ECO:0000256" key="1">
    <source>
        <dbReference type="SAM" id="MobiDB-lite"/>
    </source>
</evidence>
<evidence type="ECO:0000313" key="4">
    <source>
        <dbReference type="Proteomes" id="UP001291623"/>
    </source>
</evidence>
<feature type="compositionally biased region" description="Polar residues" evidence="1">
    <location>
        <begin position="565"/>
        <end position="582"/>
    </location>
</feature>
<proteinExistence type="predicted"/>
<dbReference type="InterPro" id="IPR011009">
    <property type="entry name" value="Kinase-like_dom_sf"/>
</dbReference>
<keyword evidence="4" id="KW-1185">Reference proteome</keyword>
<name>A0AAE1S931_9SOLA</name>
<dbReference type="Pfam" id="PF07714">
    <property type="entry name" value="PK_Tyr_Ser-Thr"/>
    <property type="match status" value="1"/>
</dbReference>
<reference evidence="3" key="1">
    <citation type="submission" date="2023-12" db="EMBL/GenBank/DDBJ databases">
        <title>Genome assembly of Anisodus tanguticus.</title>
        <authorList>
            <person name="Wang Y.-J."/>
        </authorList>
    </citation>
    <scope>NUCLEOTIDE SEQUENCE</scope>
    <source>
        <strain evidence="3">KB-2021</strain>
        <tissue evidence="3">Leaf</tissue>
    </source>
</reference>
<accession>A0AAE1S931</accession>
<feature type="region of interest" description="Disordered" evidence="1">
    <location>
        <begin position="536"/>
        <end position="582"/>
    </location>
</feature>
<protein>
    <recommendedName>
        <fullName evidence="2">Protein kinase domain-containing protein</fullName>
    </recommendedName>
</protein>
<feature type="domain" description="Protein kinase" evidence="2">
    <location>
        <begin position="148"/>
        <end position="387"/>
    </location>
</feature>
<dbReference type="Pfam" id="PF06760">
    <property type="entry name" value="DUF1221"/>
    <property type="match status" value="1"/>
</dbReference>
<dbReference type="InterPro" id="IPR000719">
    <property type="entry name" value="Prot_kinase_dom"/>
</dbReference>
<evidence type="ECO:0000259" key="2">
    <source>
        <dbReference type="PROSITE" id="PS50011"/>
    </source>
</evidence>
<dbReference type="InterPro" id="IPR001245">
    <property type="entry name" value="Ser-Thr/Tyr_kinase_cat_dom"/>
</dbReference>
<dbReference type="PANTHER" id="PTHR44329">
    <property type="entry name" value="SERINE/THREONINE-PROTEIN KINASE TNNI3K-RELATED"/>
    <property type="match status" value="1"/>
</dbReference>
<sequence length="582" mass="66894">MDQFRQIGEVVGSLKALMVLKHDIQINQKQCCLLFDMYVQAFDTISEGIKHNLRLNERNNKWKVLEHPMREVHRIFKEGEMYIKSCLDVKDFWGKAISLHLNKDCIEFHVHNLLCCFPVVLEAIETVAEISGFDEEDMQKWRTSLAKKYEGEVMCDPRFFPIRKAENLAINEQRLAEILLKKLDGSEEFKQIMLLPSSVLTGASDYHVKRRLGSRGGHVKEINEKKEGCLVMEIMNKSLATYIKEHSRRKKGPFSVQVAVDIMLQIARGMEYLHSKKIHHRELNPSNYAPEVLTEKEKPDNKCAHKYTEKADVYSYGMICFQLLTGKAPFDEHLQGEKMARNIRTGERPLFPYPSPKYFANLTRKCWQTNPDLRPSFSALGRILHYIKKVLVINPEHGQPECPPPLVDYCEIEAGYSKKFPEEDSPRLPPSDDERMDAIDDLFFAPTDRRSVCSEIIEMKDSSYWDQRSATSETPLRKVFSFDQMSAGSESPREKFPPTTANEKTIYADIPESKVILTPGRTISSMRKNQKLKFLENQENVIMSPKTDDKKPSSSVEAEKKIRSPGNSENKNSSGDQILTSS</sequence>
<dbReference type="InterPro" id="IPR010632">
    <property type="entry name" value="DUF1221"/>
</dbReference>
<feature type="region of interest" description="Disordered" evidence="1">
    <location>
        <begin position="483"/>
        <end position="503"/>
    </location>
</feature>
<organism evidence="3 4">
    <name type="scientific">Anisodus tanguticus</name>
    <dbReference type="NCBI Taxonomy" id="243964"/>
    <lineage>
        <taxon>Eukaryota</taxon>
        <taxon>Viridiplantae</taxon>
        <taxon>Streptophyta</taxon>
        <taxon>Embryophyta</taxon>
        <taxon>Tracheophyta</taxon>
        <taxon>Spermatophyta</taxon>
        <taxon>Magnoliopsida</taxon>
        <taxon>eudicotyledons</taxon>
        <taxon>Gunneridae</taxon>
        <taxon>Pentapetalae</taxon>
        <taxon>asterids</taxon>
        <taxon>lamiids</taxon>
        <taxon>Solanales</taxon>
        <taxon>Solanaceae</taxon>
        <taxon>Solanoideae</taxon>
        <taxon>Hyoscyameae</taxon>
        <taxon>Anisodus</taxon>
    </lineage>
</organism>
<dbReference type="GO" id="GO:0004674">
    <property type="term" value="F:protein serine/threonine kinase activity"/>
    <property type="evidence" value="ECO:0007669"/>
    <property type="project" value="TreeGrafter"/>
</dbReference>
<dbReference type="Proteomes" id="UP001291623">
    <property type="component" value="Unassembled WGS sequence"/>
</dbReference>
<evidence type="ECO:0000313" key="3">
    <source>
        <dbReference type="EMBL" id="KAK4365461.1"/>
    </source>
</evidence>
<dbReference type="SUPFAM" id="SSF56112">
    <property type="entry name" value="Protein kinase-like (PK-like)"/>
    <property type="match status" value="1"/>
</dbReference>
<dbReference type="Gene3D" id="1.10.510.10">
    <property type="entry name" value="Transferase(Phosphotransferase) domain 1"/>
    <property type="match status" value="2"/>
</dbReference>